<dbReference type="InterPro" id="IPR003593">
    <property type="entry name" value="AAA+_ATPase"/>
</dbReference>
<dbReference type="Gene3D" id="3.40.50.300">
    <property type="entry name" value="P-loop containing nucleotide triphosphate hydrolases"/>
    <property type="match status" value="1"/>
</dbReference>
<accession>A0A315ZW93</accession>
<feature type="domain" description="ABC transporter" evidence="3">
    <location>
        <begin position="4"/>
        <end position="231"/>
    </location>
</feature>
<dbReference type="PROSITE" id="PS00211">
    <property type="entry name" value="ABC_TRANSPORTER_1"/>
    <property type="match status" value="1"/>
</dbReference>
<evidence type="ECO:0000313" key="4">
    <source>
        <dbReference type="EMBL" id="SUQ14964.1"/>
    </source>
</evidence>
<gene>
    <name evidence="4" type="ORF">SAMN05216529_10913</name>
</gene>
<dbReference type="OrthoDB" id="9809205at2"/>
<dbReference type="SMART" id="SM00382">
    <property type="entry name" value="AAA"/>
    <property type="match status" value="1"/>
</dbReference>
<dbReference type="AlphaFoldDB" id="A0A315ZW93"/>
<dbReference type="InterPro" id="IPR027417">
    <property type="entry name" value="P-loop_NTPase"/>
</dbReference>
<evidence type="ECO:0000256" key="2">
    <source>
        <dbReference type="ARBA" id="ARBA00022840"/>
    </source>
</evidence>
<dbReference type="Proteomes" id="UP000254051">
    <property type="component" value="Unassembled WGS sequence"/>
</dbReference>
<evidence type="ECO:0000256" key="1">
    <source>
        <dbReference type="ARBA" id="ARBA00022741"/>
    </source>
</evidence>
<organism evidence="4 5">
    <name type="scientific">Faecalicatena contorta</name>
    <dbReference type="NCBI Taxonomy" id="39482"/>
    <lineage>
        <taxon>Bacteria</taxon>
        <taxon>Bacillati</taxon>
        <taxon>Bacillota</taxon>
        <taxon>Clostridia</taxon>
        <taxon>Lachnospirales</taxon>
        <taxon>Lachnospiraceae</taxon>
        <taxon>Faecalicatena</taxon>
    </lineage>
</organism>
<keyword evidence="1" id="KW-0547">Nucleotide-binding</keyword>
<dbReference type="SUPFAM" id="SSF52540">
    <property type="entry name" value="P-loop containing nucleoside triphosphate hydrolases"/>
    <property type="match status" value="1"/>
</dbReference>
<dbReference type="PROSITE" id="PS50893">
    <property type="entry name" value="ABC_TRANSPORTER_2"/>
    <property type="match status" value="1"/>
</dbReference>
<sequence length="318" mass="35104">MEIIKISNLTKCYKDLTAVNSLNLSIKKGDVHGILGPNGAGKSTLISCIVGLNEPNSGSITYENESKIKKWSKNIGYVPQELAIYPELSAYDNIKFFASLYGLKGPDLEKRVQESLDFAGLADVKTKKSSEFSGGMKRRLNLACAITHSPKLIIMDEPTVGIDPQSRNRILENVKLLNEQGVTIIYTTHYMEEVEAICNSITVIDKGNVIANGNKEEIMGMMGKGIVYLVSVDAAQGKWEDFLHTMEISDHVREVQEYTDGEQTINQKSCFIKSSEPDVINSIITAATQSGLVVKNIAHNEPSLEEIFLELTGKDLRD</sequence>
<dbReference type="GO" id="GO:0016887">
    <property type="term" value="F:ATP hydrolysis activity"/>
    <property type="evidence" value="ECO:0007669"/>
    <property type="project" value="InterPro"/>
</dbReference>
<dbReference type="InterPro" id="IPR003439">
    <property type="entry name" value="ABC_transporter-like_ATP-bd"/>
</dbReference>
<proteinExistence type="predicted"/>
<reference evidence="5" key="1">
    <citation type="submission" date="2017-07" db="EMBL/GenBank/DDBJ databases">
        <authorList>
            <person name="Varghese N."/>
            <person name="Submissions S."/>
        </authorList>
    </citation>
    <scope>NUCLEOTIDE SEQUENCE [LARGE SCALE GENOMIC DNA]</scope>
    <source>
        <strain evidence="5">NLAE-zl-C134</strain>
    </source>
</reference>
<dbReference type="GO" id="GO:0005524">
    <property type="term" value="F:ATP binding"/>
    <property type="evidence" value="ECO:0007669"/>
    <property type="project" value="UniProtKB-KW"/>
</dbReference>
<dbReference type="RefSeq" id="WP_109712351.1">
    <property type="nucleotide sequence ID" value="NZ_QGDS01000009.1"/>
</dbReference>
<keyword evidence="5" id="KW-1185">Reference proteome</keyword>
<name>A0A315ZW93_9FIRM</name>
<evidence type="ECO:0000313" key="5">
    <source>
        <dbReference type="Proteomes" id="UP000254051"/>
    </source>
</evidence>
<protein>
    <submittedName>
        <fullName evidence="4">ABC-2 type transport system ATP-binding protein</fullName>
    </submittedName>
</protein>
<keyword evidence="2 4" id="KW-0067">ATP-binding</keyword>
<dbReference type="PANTHER" id="PTHR43582">
    <property type="entry name" value="LINEARMYCIN RESISTANCE ATP-BINDING PROTEIN LNRL"/>
    <property type="match status" value="1"/>
</dbReference>
<dbReference type="PANTHER" id="PTHR43582:SF2">
    <property type="entry name" value="LINEARMYCIN RESISTANCE ATP-BINDING PROTEIN LNRL"/>
    <property type="match status" value="1"/>
</dbReference>
<dbReference type="InterPro" id="IPR017871">
    <property type="entry name" value="ABC_transporter-like_CS"/>
</dbReference>
<dbReference type="EMBL" id="UHJJ01000009">
    <property type="protein sequence ID" value="SUQ14964.1"/>
    <property type="molecule type" value="Genomic_DNA"/>
</dbReference>
<evidence type="ECO:0000259" key="3">
    <source>
        <dbReference type="PROSITE" id="PS50893"/>
    </source>
</evidence>
<dbReference type="Pfam" id="PF00005">
    <property type="entry name" value="ABC_tran"/>
    <property type="match status" value="1"/>
</dbReference>